<dbReference type="GO" id="GO:0006355">
    <property type="term" value="P:regulation of DNA-templated transcription"/>
    <property type="evidence" value="ECO:0007669"/>
    <property type="project" value="InterPro"/>
</dbReference>
<dbReference type="Proteomes" id="UP000230790">
    <property type="component" value="Unassembled WGS sequence"/>
</dbReference>
<comment type="caution">
    <text evidence="1">The sequence shown here is derived from an EMBL/GenBank/DDBJ whole genome shotgun (WGS) entry which is preliminary data.</text>
</comment>
<gene>
    <name evidence="1" type="ORF">CUN48_13750</name>
</gene>
<dbReference type="EMBL" id="PGTN01000202">
    <property type="protein sequence ID" value="PJF46448.1"/>
    <property type="molecule type" value="Genomic_DNA"/>
</dbReference>
<dbReference type="AlphaFoldDB" id="A0A2M8Q9F8"/>
<sequence length="76" mass="8943">MGAKYPVKRPVKAKQLAEEFGVHIRTVYRKMAMPRDQYLAESLMRQKPWEALGISRATWYRRGKPMPESCNDHDHV</sequence>
<organism evidence="1 2">
    <name type="scientific">Candidatus Thermofonsia Clade 3 bacterium</name>
    <dbReference type="NCBI Taxonomy" id="2364212"/>
    <lineage>
        <taxon>Bacteria</taxon>
        <taxon>Bacillati</taxon>
        <taxon>Chloroflexota</taxon>
        <taxon>Candidatus Thermofontia</taxon>
        <taxon>Candidatus Thermofonsia Clade 3</taxon>
    </lineage>
</organism>
<protein>
    <submittedName>
        <fullName evidence="1">Rep protein</fullName>
    </submittedName>
</protein>
<proteinExistence type="predicted"/>
<dbReference type="InterPro" id="IPR013321">
    <property type="entry name" value="Arc_rbn_hlx_hlx"/>
</dbReference>
<reference evidence="1 2" key="1">
    <citation type="submission" date="2017-11" db="EMBL/GenBank/DDBJ databases">
        <title>Evolution of Phototrophy in the Chloroflexi Phylum Driven by Horizontal Gene Transfer.</title>
        <authorList>
            <person name="Ward L.M."/>
            <person name="Hemp J."/>
            <person name="Shih P.M."/>
            <person name="Mcglynn S.E."/>
            <person name="Fischer W."/>
        </authorList>
    </citation>
    <scope>NUCLEOTIDE SEQUENCE [LARGE SCALE GENOMIC DNA]</scope>
    <source>
        <strain evidence="1">JP3_7</strain>
    </source>
</reference>
<name>A0A2M8Q9F8_9CHLR</name>
<evidence type="ECO:0000313" key="2">
    <source>
        <dbReference type="Proteomes" id="UP000230790"/>
    </source>
</evidence>
<accession>A0A2M8Q9F8</accession>
<evidence type="ECO:0000313" key="1">
    <source>
        <dbReference type="EMBL" id="PJF46448.1"/>
    </source>
</evidence>
<dbReference type="Gene3D" id="1.10.1220.10">
    <property type="entry name" value="Met repressor-like"/>
    <property type="match status" value="1"/>
</dbReference>